<evidence type="ECO:0000256" key="1">
    <source>
        <dbReference type="SAM" id="MobiDB-lite"/>
    </source>
</evidence>
<dbReference type="EMBL" id="CP001814">
    <property type="protein sequence ID" value="ACZ89931.1"/>
    <property type="molecule type" value="Genomic_DNA"/>
</dbReference>
<evidence type="ECO:0000313" key="2">
    <source>
        <dbReference type="EMBL" id="ACZ89931.1"/>
    </source>
</evidence>
<keyword evidence="3" id="KW-1185">Reference proteome</keyword>
<dbReference type="AlphaFoldDB" id="D2BCA2"/>
<dbReference type="Proteomes" id="UP000002029">
    <property type="component" value="Chromosome"/>
</dbReference>
<gene>
    <name evidence="2" type="ordered locus">Sros_7242</name>
</gene>
<proteinExistence type="predicted"/>
<evidence type="ECO:0008006" key="4">
    <source>
        <dbReference type="Google" id="ProtNLM"/>
    </source>
</evidence>
<name>D2BCA2_STRRD</name>
<organism evidence="2 3">
    <name type="scientific">Streptosporangium roseum (strain ATCC 12428 / DSM 43021 / JCM 3005 / KCTC 9067 / NCIMB 10171 / NRRL 2505 / NI 9100)</name>
    <dbReference type="NCBI Taxonomy" id="479432"/>
    <lineage>
        <taxon>Bacteria</taxon>
        <taxon>Bacillati</taxon>
        <taxon>Actinomycetota</taxon>
        <taxon>Actinomycetes</taxon>
        <taxon>Streptosporangiales</taxon>
        <taxon>Streptosporangiaceae</taxon>
        <taxon>Streptosporangium</taxon>
    </lineage>
</organism>
<reference evidence="2 3" key="1">
    <citation type="journal article" date="2010" name="Stand. Genomic Sci.">
        <title>Complete genome sequence of Streptosporangium roseum type strain (NI 9100).</title>
        <authorList>
            <person name="Nolan M."/>
            <person name="Sikorski J."/>
            <person name="Jando M."/>
            <person name="Lucas S."/>
            <person name="Lapidus A."/>
            <person name="Glavina Del Rio T."/>
            <person name="Chen F."/>
            <person name="Tice H."/>
            <person name="Pitluck S."/>
            <person name="Cheng J.F."/>
            <person name="Chertkov O."/>
            <person name="Sims D."/>
            <person name="Meincke L."/>
            <person name="Brettin T."/>
            <person name="Han C."/>
            <person name="Detter J.C."/>
            <person name="Bruce D."/>
            <person name="Goodwin L."/>
            <person name="Land M."/>
            <person name="Hauser L."/>
            <person name="Chang Y.J."/>
            <person name="Jeffries C.D."/>
            <person name="Ivanova N."/>
            <person name="Mavromatis K."/>
            <person name="Mikhailova N."/>
            <person name="Chen A."/>
            <person name="Palaniappan K."/>
            <person name="Chain P."/>
            <person name="Rohde M."/>
            <person name="Goker M."/>
            <person name="Bristow J."/>
            <person name="Eisen J.A."/>
            <person name="Markowitz V."/>
            <person name="Hugenholtz P."/>
            <person name="Kyrpides N.C."/>
            <person name="Klenk H.P."/>
        </authorList>
    </citation>
    <scope>NUCLEOTIDE SEQUENCE [LARGE SCALE GENOMIC DNA]</scope>
    <source>
        <strain evidence="3">ATCC 12428 / DSM 43021 / JCM 3005 / NI 9100</strain>
    </source>
</reference>
<evidence type="ECO:0000313" key="3">
    <source>
        <dbReference type="Proteomes" id="UP000002029"/>
    </source>
</evidence>
<dbReference type="KEGG" id="sro:Sros_7242"/>
<sequence length="174" mass="19321">MRHETIDVFVLTGCTDLAPSSAQTYRAWLRHMRASLAWLERGELPKICRQQTVTVSKGDLGHLDKSRQDLPYLSPAWIGTYKTVRANTEGINGRVKGHDLDLGDPKNRLAHGRVAQTILAALIVAVANGHFLDAWRHTQQPPDEPDTSADVLEIPAEQVDRMPLPGRSRPPPIP</sequence>
<dbReference type="HOGENOM" id="CLU_1539204_0_0_11"/>
<accession>D2BCA2</accession>
<feature type="region of interest" description="Disordered" evidence="1">
    <location>
        <begin position="136"/>
        <end position="174"/>
    </location>
</feature>
<protein>
    <recommendedName>
        <fullName evidence="4">Transposase</fullName>
    </recommendedName>
</protein>